<evidence type="ECO:0000313" key="5">
    <source>
        <dbReference type="Proteomes" id="UP000215199"/>
    </source>
</evidence>
<evidence type="ECO:0000313" key="4">
    <source>
        <dbReference type="EMBL" id="OXM69788.1"/>
    </source>
</evidence>
<dbReference type="RefSeq" id="WP_093947111.1">
    <property type="nucleotide sequence ID" value="NZ_NMUL01000007.1"/>
</dbReference>
<dbReference type="AlphaFoldDB" id="A0A229TF43"/>
<organism evidence="4 5">
    <name type="scientific">Amycolatopsis vastitatis</name>
    <dbReference type="NCBI Taxonomy" id="1905142"/>
    <lineage>
        <taxon>Bacteria</taxon>
        <taxon>Bacillati</taxon>
        <taxon>Actinomycetota</taxon>
        <taxon>Actinomycetes</taxon>
        <taxon>Pseudonocardiales</taxon>
        <taxon>Pseudonocardiaceae</taxon>
        <taxon>Amycolatopsis</taxon>
    </lineage>
</organism>
<dbReference type="Gene3D" id="1.10.1200.10">
    <property type="entry name" value="ACP-like"/>
    <property type="match status" value="1"/>
</dbReference>
<gene>
    <name evidence="4" type="ORF">CF165_09825</name>
</gene>
<dbReference type="PROSITE" id="PS00012">
    <property type="entry name" value="PHOSPHOPANTETHEINE"/>
    <property type="match status" value="1"/>
</dbReference>
<evidence type="ECO:0000256" key="2">
    <source>
        <dbReference type="ARBA" id="ARBA00022553"/>
    </source>
</evidence>
<dbReference type="Proteomes" id="UP000215199">
    <property type="component" value="Unassembled WGS sequence"/>
</dbReference>
<evidence type="ECO:0000259" key="3">
    <source>
        <dbReference type="PROSITE" id="PS50075"/>
    </source>
</evidence>
<protein>
    <submittedName>
        <fullName evidence="4">Actinorhodin polyketide synthase</fullName>
    </submittedName>
</protein>
<dbReference type="InterPro" id="IPR009081">
    <property type="entry name" value="PP-bd_ACP"/>
</dbReference>
<feature type="domain" description="Carrier" evidence="3">
    <location>
        <begin position="3"/>
        <end position="84"/>
    </location>
</feature>
<sequence>MRNLTLDELRRLVVDAAGEPEEGEFGDDTGTATFGDLGYESLALMAVAARIRQEYGVTLDDEALPVMTPGELVERVNRQNGVTL</sequence>
<keyword evidence="1" id="KW-0596">Phosphopantetheine</keyword>
<dbReference type="SUPFAM" id="SSF47336">
    <property type="entry name" value="ACP-like"/>
    <property type="match status" value="1"/>
</dbReference>
<evidence type="ECO:0000256" key="1">
    <source>
        <dbReference type="ARBA" id="ARBA00022450"/>
    </source>
</evidence>
<dbReference type="OrthoDB" id="3537906at2"/>
<keyword evidence="5" id="KW-1185">Reference proteome</keyword>
<dbReference type="PROSITE" id="PS50075">
    <property type="entry name" value="CARRIER"/>
    <property type="match status" value="1"/>
</dbReference>
<name>A0A229TF43_9PSEU</name>
<proteinExistence type="predicted"/>
<accession>A0A229TF43</accession>
<dbReference type="Pfam" id="PF00550">
    <property type="entry name" value="PP-binding"/>
    <property type="match status" value="1"/>
</dbReference>
<dbReference type="InterPro" id="IPR036736">
    <property type="entry name" value="ACP-like_sf"/>
</dbReference>
<dbReference type="EMBL" id="NMUL01000007">
    <property type="protein sequence ID" value="OXM69788.1"/>
    <property type="molecule type" value="Genomic_DNA"/>
</dbReference>
<reference evidence="5" key="1">
    <citation type="submission" date="2017-07" db="EMBL/GenBank/DDBJ databases">
        <title>Comparative genome mining reveals phylogenetic distribution patterns of secondary metabolites in Amycolatopsis.</title>
        <authorList>
            <person name="Adamek M."/>
            <person name="Alanjary M."/>
            <person name="Sales-Ortells H."/>
            <person name="Goodfellow M."/>
            <person name="Bull A.T."/>
            <person name="Kalinowski J."/>
            <person name="Ziemert N."/>
        </authorList>
    </citation>
    <scope>NUCLEOTIDE SEQUENCE [LARGE SCALE GENOMIC DNA]</scope>
    <source>
        <strain evidence="5">H5</strain>
    </source>
</reference>
<comment type="caution">
    <text evidence="4">The sequence shown here is derived from an EMBL/GenBank/DDBJ whole genome shotgun (WGS) entry which is preliminary data.</text>
</comment>
<dbReference type="InterPro" id="IPR006162">
    <property type="entry name" value="Ppantetheine_attach_site"/>
</dbReference>
<keyword evidence="2" id="KW-0597">Phosphoprotein</keyword>